<feature type="domain" description="NAC" evidence="6">
    <location>
        <begin position="107"/>
        <end position="259"/>
    </location>
</feature>
<evidence type="ECO:0000256" key="3">
    <source>
        <dbReference type="ARBA" id="ARBA00023125"/>
    </source>
</evidence>
<dbReference type="InterPro" id="IPR003441">
    <property type="entry name" value="NAC-dom"/>
</dbReference>
<keyword evidence="5" id="KW-0539">Nucleus</keyword>
<dbReference type="EMBL" id="RWGY01000007">
    <property type="protein sequence ID" value="TVU37192.1"/>
    <property type="molecule type" value="Genomic_DNA"/>
</dbReference>
<dbReference type="PROSITE" id="PS51005">
    <property type="entry name" value="NAC"/>
    <property type="match status" value="1"/>
</dbReference>
<organism evidence="7 8">
    <name type="scientific">Eragrostis curvula</name>
    <name type="common">weeping love grass</name>
    <dbReference type="NCBI Taxonomy" id="38414"/>
    <lineage>
        <taxon>Eukaryota</taxon>
        <taxon>Viridiplantae</taxon>
        <taxon>Streptophyta</taxon>
        <taxon>Embryophyta</taxon>
        <taxon>Tracheophyta</taxon>
        <taxon>Spermatophyta</taxon>
        <taxon>Magnoliopsida</taxon>
        <taxon>Liliopsida</taxon>
        <taxon>Poales</taxon>
        <taxon>Poaceae</taxon>
        <taxon>PACMAD clade</taxon>
        <taxon>Chloridoideae</taxon>
        <taxon>Eragrostideae</taxon>
        <taxon>Eragrostidinae</taxon>
        <taxon>Eragrostis</taxon>
    </lineage>
</organism>
<keyword evidence="4" id="KW-0804">Transcription</keyword>
<dbReference type="FunFam" id="2.170.150.80:FF:000006">
    <property type="entry name" value="NAC domain-containing protein 100-like"/>
    <property type="match status" value="1"/>
</dbReference>
<dbReference type="GO" id="GO:0006355">
    <property type="term" value="P:regulation of DNA-templated transcription"/>
    <property type="evidence" value="ECO:0007669"/>
    <property type="project" value="InterPro"/>
</dbReference>
<dbReference type="PANTHER" id="PTHR31744">
    <property type="entry name" value="PROTEIN CUP-SHAPED COTYLEDON 2-RELATED"/>
    <property type="match status" value="1"/>
</dbReference>
<dbReference type="SUPFAM" id="SSF101941">
    <property type="entry name" value="NAC domain"/>
    <property type="match status" value="1"/>
</dbReference>
<reference evidence="7 8" key="1">
    <citation type="journal article" date="2019" name="Sci. Rep.">
        <title>A high-quality genome of Eragrostis curvula grass provides insights into Poaceae evolution and supports new strategies to enhance forage quality.</title>
        <authorList>
            <person name="Carballo J."/>
            <person name="Santos B.A.C.M."/>
            <person name="Zappacosta D."/>
            <person name="Garbus I."/>
            <person name="Selva J.P."/>
            <person name="Gallo C.A."/>
            <person name="Diaz A."/>
            <person name="Albertini E."/>
            <person name="Caccamo M."/>
            <person name="Echenique V."/>
        </authorList>
    </citation>
    <scope>NUCLEOTIDE SEQUENCE [LARGE SCALE GENOMIC DNA]</scope>
    <source>
        <strain evidence="8">cv. Victoria</strain>
        <tissue evidence="7">Leaf</tissue>
    </source>
</reference>
<feature type="non-terminal residue" evidence="7">
    <location>
        <position position="1"/>
    </location>
</feature>
<evidence type="ECO:0000256" key="1">
    <source>
        <dbReference type="ARBA" id="ARBA00004123"/>
    </source>
</evidence>
<keyword evidence="8" id="KW-1185">Reference proteome</keyword>
<dbReference type="Pfam" id="PF02365">
    <property type="entry name" value="NAM"/>
    <property type="match status" value="1"/>
</dbReference>
<protein>
    <recommendedName>
        <fullName evidence="6">NAC domain-containing protein</fullName>
    </recommendedName>
</protein>
<keyword evidence="2" id="KW-0805">Transcription regulation</keyword>
<evidence type="ECO:0000256" key="4">
    <source>
        <dbReference type="ARBA" id="ARBA00023163"/>
    </source>
</evidence>
<dbReference type="Proteomes" id="UP000324897">
    <property type="component" value="Chromosome 4"/>
</dbReference>
<dbReference type="Gramene" id="TVU37192">
    <property type="protein sequence ID" value="TVU37192"/>
    <property type="gene ID" value="EJB05_10495"/>
</dbReference>
<evidence type="ECO:0000256" key="2">
    <source>
        <dbReference type="ARBA" id="ARBA00023015"/>
    </source>
</evidence>
<evidence type="ECO:0000256" key="5">
    <source>
        <dbReference type="ARBA" id="ARBA00023242"/>
    </source>
</evidence>
<sequence>TGLGACPRSWLPSHGTRALYKRALSLPFLFVLLNPPFHPRLPVHTRIHYCRNAALSSSLASSILFLRPELVGRRTRREDKMSEVSVINQHGGEEEVAQQQPQRQLVLPPGFRFHPNDEEVITSYLALKALDSRFECLVIADVNLNNCEPWDLPKMAKMGEKEWYFFSHKDRKYPTGTRTNRATASGYWKATGKDKEIFRGPGRGVLVGMKKTLVFYLGRAPRGEKTPWVMHEFRLEGKLPPNLPRAAKDEWAVCRVFNKDLAAKPAGSSMMERGGNSQPAFPIDDFDLSDLPPPLVDSPFDDDFKGTAIGAGGSYNTSGGGMNTGGYQQVIKTEQQPAAAQQNPPMPPLPQELFFPMPAANNFAGYPQPQAGGMNQQSAIRTHCPANAPAPPRQQQPLFPPELDAGGLFQFPDVFPDYSTMWDA</sequence>
<dbReference type="OrthoDB" id="633443at2759"/>
<name>A0A5J9VL89_9POAL</name>
<proteinExistence type="predicted"/>
<accession>A0A5J9VL89</accession>
<dbReference type="AlphaFoldDB" id="A0A5J9VL89"/>
<comment type="subcellular location">
    <subcellularLocation>
        <location evidence="1">Nucleus</location>
    </subcellularLocation>
</comment>
<evidence type="ECO:0000259" key="6">
    <source>
        <dbReference type="PROSITE" id="PS51005"/>
    </source>
</evidence>
<keyword evidence="3" id="KW-0238">DNA-binding</keyword>
<comment type="caution">
    <text evidence="7">The sequence shown here is derived from an EMBL/GenBank/DDBJ whole genome shotgun (WGS) entry which is preliminary data.</text>
</comment>
<dbReference type="GO" id="GO:0005634">
    <property type="term" value="C:nucleus"/>
    <property type="evidence" value="ECO:0007669"/>
    <property type="project" value="UniProtKB-SubCell"/>
</dbReference>
<evidence type="ECO:0000313" key="8">
    <source>
        <dbReference type="Proteomes" id="UP000324897"/>
    </source>
</evidence>
<gene>
    <name evidence="7" type="ORF">EJB05_10495</name>
</gene>
<dbReference type="Gene3D" id="2.170.150.80">
    <property type="entry name" value="NAC domain"/>
    <property type="match status" value="1"/>
</dbReference>
<dbReference type="PANTHER" id="PTHR31744:SF54">
    <property type="entry name" value="NAC TRANSCRIPTION FACTOR 15"/>
    <property type="match status" value="1"/>
</dbReference>
<evidence type="ECO:0000313" key="7">
    <source>
        <dbReference type="EMBL" id="TVU37192.1"/>
    </source>
</evidence>
<dbReference type="GO" id="GO:0003677">
    <property type="term" value="F:DNA binding"/>
    <property type="evidence" value="ECO:0007669"/>
    <property type="project" value="UniProtKB-KW"/>
</dbReference>
<dbReference type="InterPro" id="IPR036093">
    <property type="entry name" value="NAC_dom_sf"/>
</dbReference>